<dbReference type="NCBIfam" id="TIGR02823">
    <property type="entry name" value="oxido_YhdH"/>
    <property type="match status" value="1"/>
</dbReference>
<keyword evidence="3" id="KW-1185">Reference proteome</keyword>
<evidence type="ECO:0000313" key="3">
    <source>
        <dbReference type="Proteomes" id="UP000193834"/>
    </source>
</evidence>
<dbReference type="EMBL" id="FXAZ01000005">
    <property type="protein sequence ID" value="SMG53639.1"/>
    <property type="molecule type" value="Genomic_DNA"/>
</dbReference>
<gene>
    <name evidence="2" type="ORF">SAMN06295960_3534</name>
</gene>
<dbReference type="InterPro" id="IPR036291">
    <property type="entry name" value="NAD(P)-bd_dom_sf"/>
</dbReference>
<sequence>MATNENTTEEEYLIPTSFKAFVLNQDTEGSIQAAVQTLTLDDLPEADVTVQVHYSSVNYKDALACSPNGNIVKQYPFIPGIDASGVVIHSKDDRFQPGQAVLLTGYEFGVTHFGGFSEYIRVPGDWLIPIPKGLSKQVAMTFGTAGLTAALSVERLEKHGIAPDDGKILVTGASGGVGTLAVAMLAKQGYRVTAATGKKEAEALLYALGAEEVISRDSWMPDRPRSLDRQKWAAAVDVCGGDILASTLAAIRYGGAVAASGMTNGGTLPTTVYPFILRGITLYGIDSVYAPQETRMQIWTRIARQWTEIAQTEGFVHTYSLDEVPPLTAGMLQGQSLGRAIIKF</sequence>
<protein>
    <submittedName>
        <fullName evidence="2">Putative quinone oxidoreductase, YhdH/YhfP family</fullName>
    </submittedName>
</protein>
<accession>A0A1X7LKF0</accession>
<dbReference type="Gene3D" id="3.90.180.10">
    <property type="entry name" value="Medium-chain alcohol dehydrogenases, catalytic domain"/>
    <property type="match status" value="1"/>
</dbReference>
<feature type="domain" description="Enoyl reductase (ER)" evidence="1">
    <location>
        <begin position="33"/>
        <end position="342"/>
    </location>
</feature>
<dbReference type="SMART" id="SM00829">
    <property type="entry name" value="PKS_ER"/>
    <property type="match status" value="1"/>
</dbReference>
<organism evidence="2 3">
    <name type="scientific">Paenibacillus aquistagni</name>
    <dbReference type="NCBI Taxonomy" id="1852522"/>
    <lineage>
        <taxon>Bacteria</taxon>
        <taxon>Bacillati</taxon>
        <taxon>Bacillota</taxon>
        <taxon>Bacilli</taxon>
        <taxon>Bacillales</taxon>
        <taxon>Paenibacillaceae</taxon>
        <taxon>Paenibacillus</taxon>
    </lineage>
</organism>
<dbReference type="InterPro" id="IPR013154">
    <property type="entry name" value="ADH-like_N"/>
</dbReference>
<proteinExistence type="predicted"/>
<dbReference type="InterPro" id="IPR013149">
    <property type="entry name" value="ADH-like_C"/>
</dbReference>
<dbReference type="InterPro" id="IPR011032">
    <property type="entry name" value="GroES-like_sf"/>
</dbReference>
<dbReference type="RefSeq" id="WP_176228968.1">
    <property type="nucleotide sequence ID" value="NZ_FXAZ01000005.1"/>
</dbReference>
<evidence type="ECO:0000313" key="2">
    <source>
        <dbReference type="EMBL" id="SMG53639.1"/>
    </source>
</evidence>
<dbReference type="InterPro" id="IPR020843">
    <property type="entry name" value="ER"/>
</dbReference>
<dbReference type="AlphaFoldDB" id="A0A1X7LKF0"/>
<name>A0A1X7LKF0_9BACL</name>
<dbReference type="SUPFAM" id="SSF51735">
    <property type="entry name" value="NAD(P)-binding Rossmann-fold domains"/>
    <property type="match status" value="1"/>
</dbReference>
<dbReference type="PANTHER" id="PTHR43677">
    <property type="entry name" value="SHORT-CHAIN DEHYDROGENASE/REDUCTASE"/>
    <property type="match status" value="1"/>
</dbReference>
<dbReference type="STRING" id="1852522.SAMN06295960_3534"/>
<dbReference type="PANTHER" id="PTHR43677:SF1">
    <property type="entry name" value="ACRYLYL-COA REDUCTASE ACUI-RELATED"/>
    <property type="match status" value="1"/>
</dbReference>
<dbReference type="Pfam" id="PF00107">
    <property type="entry name" value="ADH_zinc_N"/>
    <property type="match status" value="1"/>
</dbReference>
<dbReference type="Gene3D" id="3.40.50.720">
    <property type="entry name" value="NAD(P)-binding Rossmann-like Domain"/>
    <property type="match status" value="1"/>
</dbReference>
<dbReference type="InterPro" id="IPR014188">
    <property type="entry name" value="Acrylyl-CoA_reductase_AcuI"/>
</dbReference>
<evidence type="ECO:0000259" key="1">
    <source>
        <dbReference type="SMART" id="SM00829"/>
    </source>
</evidence>
<dbReference type="SUPFAM" id="SSF50129">
    <property type="entry name" value="GroES-like"/>
    <property type="match status" value="1"/>
</dbReference>
<dbReference type="Pfam" id="PF08240">
    <property type="entry name" value="ADH_N"/>
    <property type="match status" value="1"/>
</dbReference>
<reference evidence="2 3" key="1">
    <citation type="submission" date="2017-04" db="EMBL/GenBank/DDBJ databases">
        <authorList>
            <person name="Afonso C.L."/>
            <person name="Miller P.J."/>
            <person name="Scott M.A."/>
            <person name="Spackman E."/>
            <person name="Goraichik I."/>
            <person name="Dimitrov K.M."/>
            <person name="Suarez D.L."/>
            <person name="Swayne D.E."/>
        </authorList>
    </citation>
    <scope>NUCLEOTIDE SEQUENCE [LARGE SCALE GENOMIC DNA]</scope>
    <source>
        <strain evidence="2 3">11</strain>
    </source>
</reference>
<dbReference type="GO" id="GO:0043957">
    <property type="term" value="F:acryloyl-CoA reductase (NADPH) activity"/>
    <property type="evidence" value="ECO:0007669"/>
    <property type="project" value="TreeGrafter"/>
</dbReference>
<dbReference type="InterPro" id="IPR051397">
    <property type="entry name" value="Zn-ADH-like_protein"/>
</dbReference>
<dbReference type="Proteomes" id="UP000193834">
    <property type="component" value="Unassembled WGS sequence"/>
</dbReference>